<dbReference type="CDD" id="cd17502">
    <property type="entry name" value="MFS_Azr1_MDR_like"/>
    <property type="match status" value="1"/>
</dbReference>
<feature type="transmembrane region" description="Helical" evidence="8">
    <location>
        <begin position="524"/>
        <end position="544"/>
    </location>
</feature>
<feature type="transmembrane region" description="Helical" evidence="8">
    <location>
        <begin position="267"/>
        <end position="292"/>
    </location>
</feature>
<feature type="compositionally biased region" description="Basic and acidic residues" evidence="7">
    <location>
        <begin position="554"/>
        <end position="571"/>
    </location>
</feature>
<dbReference type="Pfam" id="PF07690">
    <property type="entry name" value="MFS_1"/>
    <property type="match status" value="1"/>
</dbReference>
<dbReference type="OrthoDB" id="10021397at2759"/>
<dbReference type="AlphaFoldDB" id="A0A067PN70"/>
<dbReference type="InParanoid" id="A0A067PN70"/>
<feature type="transmembrane region" description="Helical" evidence="8">
    <location>
        <begin position="140"/>
        <end position="162"/>
    </location>
</feature>
<name>A0A067PN70_9AGAM</name>
<dbReference type="GO" id="GO:0005886">
    <property type="term" value="C:plasma membrane"/>
    <property type="evidence" value="ECO:0007669"/>
    <property type="project" value="TreeGrafter"/>
</dbReference>
<feature type="region of interest" description="Disordered" evidence="7">
    <location>
        <begin position="554"/>
        <end position="602"/>
    </location>
</feature>
<dbReference type="EMBL" id="KL197722">
    <property type="protein sequence ID" value="KDQ56248.1"/>
    <property type="molecule type" value="Genomic_DNA"/>
</dbReference>
<feature type="transmembrane region" description="Helical" evidence="8">
    <location>
        <begin position="204"/>
        <end position="226"/>
    </location>
</feature>
<evidence type="ECO:0000313" key="11">
    <source>
        <dbReference type="Proteomes" id="UP000027265"/>
    </source>
</evidence>
<comment type="similarity">
    <text evidence="2">Belongs to the major facilitator superfamily.</text>
</comment>
<dbReference type="PANTHER" id="PTHR23501:SF189">
    <property type="entry name" value="DRUG TRANSPORTER, PUTATIVE (AFU_ORTHOLOGUE AFUA_4G03920)-RELATED"/>
    <property type="match status" value="1"/>
</dbReference>
<evidence type="ECO:0000259" key="9">
    <source>
        <dbReference type="PROSITE" id="PS50850"/>
    </source>
</evidence>
<evidence type="ECO:0000256" key="6">
    <source>
        <dbReference type="ARBA" id="ARBA00023136"/>
    </source>
</evidence>
<dbReference type="GO" id="GO:0012505">
    <property type="term" value="C:endomembrane system"/>
    <property type="evidence" value="ECO:0007669"/>
    <property type="project" value="UniProtKB-SubCell"/>
</dbReference>
<keyword evidence="11" id="KW-1185">Reference proteome</keyword>
<dbReference type="Gene3D" id="1.20.1250.20">
    <property type="entry name" value="MFS general substrate transporter like domains"/>
    <property type="match status" value="1"/>
</dbReference>
<keyword evidence="3" id="KW-0813">Transport</keyword>
<dbReference type="Proteomes" id="UP000027265">
    <property type="component" value="Unassembled WGS sequence"/>
</dbReference>
<evidence type="ECO:0000256" key="1">
    <source>
        <dbReference type="ARBA" id="ARBA00004127"/>
    </source>
</evidence>
<evidence type="ECO:0000256" key="7">
    <source>
        <dbReference type="SAM" id="MobiDB-lite"/>
    </source>
</evidence>
<feature type="transmembrane region" description="Helical" evidence="8">
    <location>
        <begin position="376"/>
        <end position="396"/>
    </location>
</feature>
<feature type="transmembrane region" description="Helical" evidence="8">
    <location>
        <begin position="174"/>
        <end position="192"/>
    </location>
</feature>
<dbReference type="PRINTS" id="PR01036">
    <property type="entry name" value="TCRTETB"/>
</dbReference>
<dbReference type="HOGENOM" id="CLU_000960_22_0_1"/>
<proteinExistence type="inferred from homology"/>
<dbReference type="FunFam" id="1.20.1720.10:FF:000013">
    <property type="entry name" value="Related to multidrug resistance proteins"/>
    <property type="match status" value="1"/>
</dbReference>
<dbReference type="InterPro" id="IPR011701">
    <property type="entry name" value="MFS"/>
</dbReference>
<evidence type="ECO:0000256" key="8">
    <source>
        <dbReference type="SAM" id="Phobius"/>
    </source>
</evidence>
<accession>A0A067PN70</accession>
<keyword evidence="5 8" id="KW-1133">Transmembrane helix</keyword>
<evidence type="ECO:0000313" key="10">
    <source>
        <dbReference type="EMBL" id="KDQ56248.1"/>
    </source>
</evidence>
<evidence type="ECO:0000256" key="5">
    <source>
        <dbReference type="ARBA" id="ARBA00022989"/>
    </source>
</evidence>
<feature type="transmembrane region" description="Helical" evidence="8">
    <location>
        <begin position="447"/>
        <end position="465"/>
    </location>
</feature>
<dbReference type="Gene3D" id="1.20.1720.10">
    <property type="entry name" value="Multidrug resistance protein D"/>
    <property type="match status" value="1"/>
</dbReference>
<gene>
    <name evidence="10" type="ORF">JAAARDRAFT_132785</name>
</gene>
<feature type="domain" description="Major facilitator superfamily (MFS) profile" evidence="9">
    <location>
        <begin position="51"/>
        <end position="548"/>
    </location>
</feature>
<dbReference type="GO" id="GO:0022857">
    <property type="term" value="F:transmembrane transporter activity"/>
    <property type="evidence" value="ECO:0007669"/>
    <property type="project" value="InterPro"/>
</dbReference>
<feature type="transmembrane region" description="Helical" evidence="8">
    <location>
        <begin position="115"/>
        <end position="134"/>
    </location>
</feature>
<organism evidence="10 11">
    <name type="scientific">Jaapia argillacea MUCL 33604</name>
    <dbReference type="NCBI Taxonomy" id="933084"/>
    <lineage>
        <taxon>Eukaryota</taxon>
        <taxon>Fungi</taxon>
        <taxon>Dikarya</taxon>
        <taxon>Basidiomycota</taxon>
        <taxon>Agaricomycotina</taxon>
        <taxon>Agaricomycetes</taxon>
        <taxon>Agaricomycetidae</taxon>
        <taxon>Jaapiales</taxon>
        <taxon>Jaapiaceae</taxon>
        <taxon>Jaapia</taxon>
    </lineage>
</organism>
<feature type="transmembrane region" description="Helical" evidence="8">
    <location>
        <begin position="238"/>
        <end position="261"/>
    </location>
</feature>
<feature type="transmembrane region" description="Helical" evidence="8">
    <location>
        <begin position="304"/>
        <end position="328"/>
    </location>
</feature>
<comment type="subcellular location">
    <subcellularLocation>
        <location evidence="1">Endomembrane system</location>
        <topology evidence="1">Multi-pass membrane protein</topology>
    </subcellularLocation>
</comment>
<dbReference type="SUPFAM" id="SSF103473">
    <property type="entry name" value="MFS general substrate transporter"/>
    <property type="match status" value="1"/>
</dbReference>
<sequence length="602" mass="63864">MSNTSTIVKESSSDGPEKIEETLAARDTHSKAVIDLTDQTNLLPFRKVVSVFLSLAMCILVSVLDSVTVATALPTISAAFNAGSVVSWVPSAYLLTSTGFQPLYGRFSDIFGRKAALCLAMSVFMIGSLAAGFSRTIIELIVFRGFAGAGGGGIISMAQIVISDVVSLRERGKYQGIIGGVVALGYAIGPLVGGALAEKVTWRWCFWITIPISLCALCVVIFVLPLKPVQGDMKRKLLAVDYVGAVLTLVGCTLVLLPLIWGGVTFPWTSAIVLAPLLSGALVVAIFCFWEWKGARLPIVPMYIFKHVTVAGVYITMFVNGFVFYSSLFYLPQFFQIGLGYSPIRSGVFLLPVLVSQTCASFITGVIVSKTGRYRTIIHSGFSVWAVGCGCLSTVTPSSPKALLVFFMLLSGVGAGQTLQTTTVAAQASVSRKDMSVVTAVRNFIRLLGGTLSLAVGATITNNALRGAMTSLALSPSVIKAVVDDPTLLGSRMSPSSASKLASLGITTSAADHILSGYNHGFRVVFVLNATLAAIATIASVLMIRHKELTRGDEEDLRAQARREADSEGKVDPGNTGDVELCPVTRAEGGSRWSVEQESKQI</sequence>
<evidence type="ECO:0000256" key="2">
    <source>
        <dbReference type="ARBA" id="ARBA00008335"/>
    </source>
</evidence>
<feature type="transmembrane region" description="Helical" evidence="8">
    <location>
        <begin position="402"/>
        <end position="426"/>
    </location>
</feature>
<reference evidence="11" key="1">
    <citation type="journal article" date="2014" name="Proc. Natl. Acad. Sci. U.S.A.">
        <title>Extensive sampling of basidiomycete genomes demonstrates inadequacy of the white-rot/brown-rot paradigm for wood decay fungi.</title>
        <authorList>
            <person name="Riley R."/>
            <person name="Salamov A.A."/>
            <person name="Brown D.W."/>
            <person name="Nagy L.G."/>
            <person name="Floudas D."/>
            <person name="Held B.W."/>
            <person name="Levasseur A."/>
            <person name="Lombard V."/>
            <person name="Morin E."/>
            <person name="Otillar R."/>
            <person name="Lindquist E.A."/>
            <person name="Sun H."/>
            <person name="LaButti K.M."/>
            <person name="Schmutz J."/>
            <person name="Jabbour D."/>
            <person name="Luo H."/>
            <person name="Baker S.E."/>
            <person name="Pisabarro A.G."/>
            <person name="Walton J.D."/>
            <person name="Blanchette R.A."/>
            <person name="Henrissat B."/>
            <person name="Martin F."/>
            <person name="Cullen D."/>
            <person name="Hibbett D.S."/>
            <person name="Grigoriev I.V."/>
        </authorList>
    </citation>
    <scope>NUCLEOTIDE SEQUENCE [LARGE SCALE GENOMIC DNA]</scope>
    <source>
        <strain evidence="11">MUCL 33604</strain>
    </source>
</reference>
<keyword evidence="4 8" id="KW-0812">Transmembrane</keyword>
<dbReference type="InterPro" id="IPR020846">
    <property type="entry name" value="MFS_dom"/>
</dbReference>
<evidence type="ECO:0000256" key="3">
    <source>
        <dbReference type="ARBA" id="ARBA00022448"/>
    </source>
</evidence>
<protein>
    <recommendedName>
        <fullName evidence="9">Major facilitator superfamily (MFS) profile domain-containing protein</fullName>
    </recommendedName>
</protein>
<feature type="transmembrane region" description="Helical" evidence="8">
    <location>
        <begin position="48"/>
        <end position="70"/>
    </location>
</feature>
<keyword evidence="6 8" id="KW-0472">Membrane</keyword>
<dbReference type="PROSITE" id="PS50850">
    <property type="entry name" value="MFS"/>
    <property type="match status" value="1"/>
</dbReference>
<dbReference type="PANTHER" id="PTHR23501">
    <property type="entry name" value="MAJOR FACILITATOR SUPERFAMILY"/>
    <property type="match status" value="1"/>
</dbReference>
<evidence type="ECO:0000256" key="4">
    <source>
        <dbReference type="ARBA" id="ARBA00022692"/>
    </source>
</evidence>
<dbReference type="InterPro" id="IPR036259">
    <property type="entry name" value="MFS_trans_sf"/>
</dbReference>
<feature type="transmembrane region" description="Helical" evidence="8">
    <location>
        <begin position="348"/>
        <end position="369"/>
    </location>
</feature>